<dbReference type="AlphaFoldDB" id="A0A1Q3BLL0"/>
<accession>A0A1Q3BLL0</accession>
<proteinExistence type="predicted"/>
<name>A0A1Q3BLL0_CEPFO</name>
<evidence type="ECO:0000313" key="1">
    <source>
        <dbReference type="EMBL" id="GAV68865.1"/>
    </source>
</evidence>
<sequence>MVTVSNCPKLPFPCFFCDPHDLINTHICPFINCQSYSFNHKTTWTLLIPWSLSLASTLFVFYSSCSLHLATREEARLCWIQRCMKLIIEVQKLMTGLQFLHQIILMAMSL</sequence>
<comment type="caution">
    <text evidence="1">The sequence shown here is derived from an EMBL/GenBank/DDBJ whole genome shotgun (WGS) entry which is preliminary data.</text>
</comment>
<protein>
    <submittedName>
        <fullName evidence="1">Uncharacterized protein</fullName>
    </submittedName>
</protein>
<keyword evidence="2" id="KW-1185">Reference proteome</keyword>
<reference evidence="2" key="1">
    <citation type="submission" date="2016-04" db="EMBL/GenBank/DDBJ databases">
        <title>Cephalotus genome sequencing.</title>
        <authorList>
            <person name="Fukushima K."/>
            <person name="Hasebe M."/>
            <person name="Fang X."/>
        </authorList>
    </citation>
    <scope>NUCLEOTIDE SEQUENCE [LARGE SCALE GENOMIC DNA]</scope>
    <source>
        <strain evidence="2">cv. St1</strain>
    </source>
</reference>
<gene>
    <name evidence="1" type="ORF">CFOL_v3_12368</name>
</gene>
<dbReference type="InParanoid" id="A0A1Q3BLL0"/>
<organism evidence="1 2">
    <name type="scientific">Cephalotus follicularis</name>
    <name type="common">Albany pitcher plant</name>
    <dbReference type="NCBI Taxonomy" id="3775"/>
    <lineage>
        <taxon>Eukaryota</taxon>
        <taxon>Viridiplantae</taxon>
        <taxon>Streptophyta</taxon>
        <taxon>Embryophyta</taxon>
        <taxon>Tracheophyta</taxon>
        <taxon>Spermatophyta</taxon>
        <taxon>Magnoliopsida</taxon>
        <taxon>eudicotyledons</taxon>
        <taxon>Gunneridae</taxon>
        <taxon>Pentapetalae</taxon>
        <taxon>rosids</taxon>
        <taxon>fabids</taxon>
        <taxon>Oxalidales</taxon>
        <taxon>Cephalotaceae</taxon>
        <taxon>Cephalotus</taxon>
    </lineage>
</organism>
<dbReference type="Proteomes" id="UP000187406">
    <property type="component" value="Unassembled WGS sequence"/>
</dbReference>
<dbReference type="EMBL" id="BDDD01000666">
    <property type="protein sequence ID" value="GAV68865.1"/>
    <property type="molecule type" value="Genomic_DNA"/>
</dbReference>
<evidence type="ECO:0000313" key="2">
    <source>
        <dbReference type="Proteomes" id="UP000187406"/>
    </source>
</evidence>